<evidence type="ECO:0000259" key="5">
    <source>
        <dbReference type="Pfam" id="PF14833"/>
    </source>
</evidence>
<dbReference type="Pfam" id="PF03446">
    <property type="entry name" value="NAD_binding_2"/>
    <property type="match status" value="1"/>
</dbReference>
<dbReference type="PIRSF" id="PIRSF000103">
    <property type="entry name" value="HIBADH"/>
    <property type="match status" value="1"/>
</dbReference>
<dbReference type="InterPro" id="IPR013328">
    <property type="entry name" value="6PGD_dom2"/>
</dbReference>
<proteinExistence type="predicted"/>
<dbReference type="Proteomes" id="UP000025241">
    <property type="component" value="Chromosome I"/>
</dbReference>
<dbReference type="PATRIC" id="fig|1301098.3.peg.3817"/>
<dbReference type="GO" id="GO:0050661">
    <property type="term" value="F:NADP binding"/>
    <property type="evidence" value="ECO:0007669"/>
    <property type="project" value="InterPro"/>
</dbReference>
<dbReference type="PANTHER" id="PTHR43580:SF2">
    <property type="entry name" value="CYTOKINE-LIKE NUCLEAR FACTOR N-PAC"/>
    <property type="match status" value="1"/>
</dbReference>
<dbReference type="InterPro" id="IPR002204">
    <property type="entry name" value="3-OH-isobutyrate_DH-rel_CS"/>
</dbReference>
<evidence type="ECO:0000256" key="1">
    <source>
        <dbReference type="ARBA" id="ARBA00023002"/>
    </source>
</evidence>
<dbReference type="PANTHER" id="PTHR43580">
    <property type="entry name" value="OXIDOREDUCTASE GLYR1-RELATED"/>
    <property type="match status" value="1"/>
</dbReference>
<name>A0A024HJE4_PSEKB</name>
<dbReference type="InterPro" id="IPR036291">
    <property type="entry name" value="NAD(P)-bd_dom_sf"/>
</dbReference>
<feature type="domain" description="6-phosphogluconate dehydrogenase NADP-binding" evidence="4">
    <location>
        <begin position="2"/>
        <end position="155"/>
    </location>
</feature>
<dbReference type="SUPFAM" id="SSF48179">
    <property type="entry name" value="6-phosphogluconate dehydrogenase C-terminal domain-like"/>
    <property type="match status" value="1"/>
</dbReference>
<dbReference type="InterPro" id="IPR008927">
    <property type="entry name" value="6-PGluconate_DH-like_C_sf"/>
</dbReference>
<protein>
    <submittedName>
        <fullName evidence="6">Uncharacterized oxidoreductase yfjR</fullName>
        <ecNumber evidence="6">1.1.-.-</ecNumber>
    </submittedName>
</protein>
<sequence length="291" mass="30270">MKIGFLGLGGMGAGMAANLLKAGHQLCVWNRSPALAEPLLAQGATLAAEPQQAFDADVVVTMLADDAATRSVVLDSGALASAKPGLIHLGMATLSAAFVTELVERHRECGATYIAAPVFGRVEVAAAGKLNILAAGPLEAIDKVQPLLDAMGQKTWPLGEDPLSAVAVKIAGNFMIASAIEAMGEAAALTQSYGVAPAQFLEIMGNTLFNAPVYRNYGAQIAERRYEPAGFRLVLGLKDVGLALAAGQSRHVPLPFASVLRDNLLEAIAQGDGERDWAALAQVAMRRSGQD</sequence>
<evidence type="ECO:0000313" key="7">
    <source>
        <dbReference type="Proteomes" id="UP000025241"/>
    </source>
</evidence>
<reference evidence="6 7" key="2">
    <citation type="submission" date="2014-05" db="EMBL/GenBank/DDBJ databases">
        <title>Genome sequence of the 3-chlorobenzoate degrading bacterium Pseudomonas knackmussii B13 shows multiple evidence for horizontal gene transfer.</title>
        <authorList>
            <person name="Miyazaki R."/>
            <person name="Bertelli C."/>
            <person name="Falquet L."/>
            <person name="Robinson-Rechavi M."/>
            <person name="Gharib W."/>
            <person name="Roy S."/>
            <person name="Van der Meer J.R."/>
        </authorList>
    </citation>
    <scope>NUCLEOTIDE SEQUENCE [LARGE SCALE GENOMIC DNA]</scope>
    <source>
        <strain evidence="6 7">B13</strain>
    </source>
</reference>
<dbReference type="InterPro" id="IPR006115">
    <property type="entry name" value="6PGDH_NADP-bd"/>
</dbReference>
<evidence type="ECO:0000256" key="2">
    <source>
        <dbReference type="ARBA" id="ARBA00023027"/>
    </source>
</evidence>
<gene>
    <name evidence="6" type="primary">yfjR</name>
    <name evidence="6" type="ORF">PKB_3808</name>
</gene>
<dbReference type="InterPro" id="IPR051265">
    <property type="entry name" value="HIBADH-related_NP60_sf"/>
</dbReference>
<dbReference type="EC" id="1.1.-.-" evidence="6"/>
<dbReference type="EMBL" id="HG322950">
    <property type="protein sequence ID" value="CDF85145.1"/>
    <property type="molecule type" value="Genomic_DNA"/>
</dbReference>
<dbReference type="OrthoDB" id="9786703at2"/>
<dbReference type="STRING" id="1301098.PKB_3808"/>
<evidence type="ECO:0000256" key="3">
    <source>
        <dbReference type="PIRSR" id="PIRSR000103-1"/>
    </source>
</evidence>
<dbReference type="PROSITE" id="PS00895">
    <property type="entry name" value="3_HYDROXYISOBUT_DH"/>
    <property type="match status" value="1"/>
</dbReference>
<keyword evidence="1 6" id="KW-0560">Oxidoreductase</keyword>
<dbReference type="GO" id="GO:0016054">
    <property type="term" value="P:organic acid catabolic process"/>
    <property type="evidence" value="ECO:0007669"/>
    <property type="project" value="UniProtKB-ARBA"/>
</dbReference>
<dbReference type="InterPro" id="IPR029154">
    <property type="entry name" value="HIBADH-like_NADP-bd"/>
</dbReference>
<evidence type="ECO:0000259" key="4">
    <source>
        <dbReference type="Pfam" id="PF03446"/>
    </source>
</evidence>
<dbReference type="HOGENOM" id="CLU_035117_0_1_6"/>
<accession>A0A024HJE4</accession>
<dbReference type="KEGG" id="pkc:PKB_3808"/>
<organism evidence="6 7">
    <name type="scientific">Pseudomonas knackmussii (strain DSM 6978 / CCUG 54928 / LMG 23759 / B13)</name>
    <dbReference type="NCBI Taxonomy" id="1301098"/>
    <lineage>
        <taxon>Bacteria</taxon>
        <taxon>Pseudomonadati</taxon>
        <taxon>Pseudomonadota</taxon>
        <taxon>Gammaproteobacteria</taxon>
        <taxon>Pseudomonadales</taxon>
        <taxon>Pseudomonadaceae</taxon>
        <taxon>Pseudomonas</taxon>
    </lineage>
</organism>
<dbReference type="AlphaFoldDB" id="A0A024HJE4"/>
<dbReference type="eggNOG" id="COG2084">
    <property type="taxonomic scope" value="Bacteria"/>
</dbReference>
<dbReference type="Gene3D" id="3.40.50.720">
    <property type="entry name" value="NAD(P)-binding Rossmann-like Domain"/>
    <property type="match status" value="1"/>
</dbReference>
<dbReference type="RefSeq" id="WP_043253508.1">
    <property type="nucleotide sequence ID" value="NZ_HG322950.1"/>
</dbReference>
<dbReference type="InterPro" id="IPR015815">
    <property type="entry name" value="HIBADH-related"/>
</dbReference>
<dbReference type="GO" id="GO:0051287">
    <property type="term" value="F:NAD binding"/>
    <property type="evidence" value="ECO:0007669"/>
    <property type="project" value="InterPro"/>
</dbReference>
<feature type="domain" description="3-hydroxyisobutyrate dehydrogenase-like NAD-binding" evidence="5">
    <location>
        <begin position="166"/>
        <end position="283"/>
    </location>
</feature>
<dbReference type="SUPFAM" id="SSF51735">
    <property type="entry name" value="NAD(P)-binding Rossmann-fold domains"/>
    <property type="match status" value="1"/>
</dbReference>
<keyword evidence="7" id="KW-1185">Reference proteome</keyword>
<evidence type="ECO:0000313" key="6">
    <source>
        <dbReference type="EMBL" id="CDF85145.1"/>
    </source>
</evidence>
<dbReference type="GO" id="GO:0016491">
    <property type="term" value="F:oxidoreductase activity"/>
    <property type="evidence" value="ECO:0007669"/>
    <property type="project" value="UniProtKB-KW"/>
</dbReference>
<dbReference type="Gene3D" id="1.10.1040.10">
    <property type="entry name" value="N-(1-d-carboxylethyl)-l-norvaline Dehydrogenase, domain 2"/>
    <property type="match status" value="1"/>
</dbReference>
<keyword evidence="2" id="KW-0520">NAD</keyword>
<feature type="active site" evidence="3">
    <location>
        <position position="169"/>
    </location>
</feature>
<dbReference type="Pfam" id="PF14833">
    <property type="entry name" value="NAD_binding_11"/>
    <property type="match status" value="1"/>
</dbReference>
<reference evidence="6 7" key="1">
    <citation type="submission" date="2013-03" db="EMBL/GenBank/DDBJ databases">
        <authorList>
            <person name="Linke B."/>
        </authorList>
    </citation>
    <scope>NUCLEOTIDE SEQUENCE [LARGE SCALE GENOMIC DNA]</scope>
    <source>
        <strain evidence="6 7">B13</strain>
    </source>
</reference>